<evidence type="ECO:0000256" key="2">
    <source>
        <dbReference type="SAM" id="SignalP"/>
    </source>
</evidence>
<keyword evidence="4" id="KW-1185">Reference proteome</keyword>
<proteinExistence type="predicted"/>
<feature type="chain" id="PRO_5041219262" evidence="2">
    <location>
        <begin position="18"/>
        <end position="89"/>
    </location>
</feature>
<evidence type="ECO:0000313" key="4">
    <source>
        <dbReference type="Proteomes" id="UP001176961"/>
    </source>
</evidence>
<reference evidence="3" key="1">
    <citation type="submission" date="2023-07" db="EMBL/GenBank/DDBJ databases">
        <authorList>
            <consortium name="CYATHOMIX"/>
        </authorList>
    </citation>
    <scope>NUCLEOTIDE SEQUENCE</scope>
    <source>
        <strain evidence="3">N/A</strain>
    </source>
</reference>
<comment type="caution">
    <text evidence="3">The sequence shown here is derived from an EMBL/GenBank/DDBJ whole genome shotgun (WGS) entry which is preliminary data.</text>
</comment>
<feature type="region of interest" description="Disordered" evidence="1">
    <location>
        <begin position="37"/>
        <end position="57"/>
    </location>
</feature>
<gene>
    <name evidence="3" type="ORF">CYNAS_LOCUS1979</name>
</gene>
<dbReference type="EMBL" id="CATQJL010000001">
    <property type="protein sequence ID" value="CAJ0589996.1"/>
    <property type="molecule type" value="Genomic_DNA"/>
</dbReference>
<evidence type="ECO:0000313" key="3">
    <source>
        <dbReference type="EMBL" id="CAJ0589996.1"/>
    </source>
</evidence>
<feature type="signal peptide" evidence="2">
    <location>
        <begin position="1"/>
        <end position="17"/>
    </location>
</feature>
<protein>
    <submittedName>
        <fullName evidence="3">Uncharacterized protein</fullName>
    </submittedName>
</protein>
<organism evidence="3 4">
    <name type="scientific">Cylicocyclus nassatus</name>
    <name type="common">Nematode worm</name>
    <dbReference type="NCBI Taxonomy" id="53992"/>
    <lineage>
        <taxon>Eukaryota</taxon>
        <taxon>Metazoa</taxon>
        <taxon>Ecdysozoa</taxon>
        <taxon>Nematoda</taxon>
        <taxon>Chromadorea</taxon>
        <taxon>Rhabditida</taxon>
        <taxon>Rhabditina</taxon>
        <taxon>Rhabditomorpha</taxon>
        <taxon>Strongyloidea</taxon>
        <taxon>Strongylidae</taxon>
        <taxon>Cylicocyclus</taxon>
    </lineage>
</organism>
<accession>A0AA36DMN1</accession>
<keyword evidence="2" id="KW-0732">Signal</keyword>
<sequence>MMWYIFNLLVAMGGAFSSRKKKDSELLSGEGLQNPTRISRLISQDNEKLDTDADREEGKANECLKTHEVISGIYLDMKLWSNFVPPPRP</sequence>
<dbReference type="Proteomes" id="UP001176961">
    <property type="component" value="Unassembled WGS sequence"/>
</dbReference>
<feature type="compositionally biased region" description="Basic and acidic residues" evidence="1">
    <location>
        <begin position="45"/>
        <end position="57"/>
    </location>
</feature>
<evidence type="ECO:0000256" key="1">
    <source>
        <dbReference type="SAM" id="MobiDB-lite"/>
    </source>
</evidence>
<name>A0AA36DMN1_CYLNA</name>
<dbReference type="AlphaFoldDB" id="A0AA36DMN1"/>